<dbReference type="InterPro" id="IPR015500">
    <property type="entry name" value="Peptidase_S8_subtilisin-rel"/>
</dbReference>
<dbReference type="EC" id="3.4.21.-" evidence="8"/>
<dbReference type="PANTHER" id="PTHR43399">
    <property type="entry name" value="SUBTILISIN-RELATED"/>
    <property type="match status" value="1"/>
</dbReference>
<evidence type="ECO:0000256" key="1">
    <source>
        <dbReference type="ARBA" id="ARBA00011073"/>
    </source>
</evidence>
<dbReference type="PROSITE" id="PS00138">
    <property type="entry name" value="SUBTILASE_SER"/>
    <property type="match status" value="1"/>
</dbReference>
<dbReference type="PANTHER" id="PTHR43399:SF4">
    <property type="entry name" value="CELL WALL-ASSOCIATED PROTEASE"/>
    <property type="match status" value="1"/>
</dbReference>
<dbReference type="Pfam" id="PF00082">
    <property type="entry name" value="Peptidase_S8"/>
    <property type="match status" value="1"/>
</dbReference>
<dbReference type="Gene3D" id="3.40.50.200">
    <property type="entry name" value="Peptidase S8/S53 domain"/>
    <property type="match status" value="1"/>
</dbReference>
<feature type="active site" description="Charge relay system" evidence="5">
    <location>
        <position position="497"/>
    </location>
</feature>
<dbReference type="PROSITE" id="PS51892">
    <property type="entry name" value="SUBTILASE"/>
    <property type="match status" value="1"/>
</dbReference>
<dbReference type="PATRIC" id="fig|1115809.3.peg.1250"/>
<evidence type="ECO:0000259" key="7">
    <source>
        <dbReference type="Pfam" id="PF16361"/>
    </source>
</evidence>
<dbReference type="SUPFAM" id="SSF52743">
    <property type="entry name" value="Subtilisin-like"/>
    <property type="match status" value="1"/>
</dbReference>
<comment type="similarity">
    <text evidence="1 5">Belongs to the peptidase S8 family.</text>
</comment>
<dbReference type="InterPro" id="IPR051048">
    <property type="entry name" value="Peptidase_S8/S53_subtilisin"/>
</dbReference>
<proteinExistence type="inferred from homology"/>
<dbReference type="GO" id="GO:0004252">
    <property type="term" value="F:serine-type endopeptidase activity"/>
    <property type="evidence" value="ECO:0007669"/>
    <property type="project" value="UniProtKB-UniRule"/>
</dbReference>
<comment type="caution">
    <text evidence="8">The sequence shown here is derived from an EMBL/GenBank/DDBJ whole genome shotgun (WGS) entry which is preliminary data.</text>
</comment>
<evidence type="ECO:0000256" key="4">
    <source>
        <dbReference type="ARBA" id="ARBA00022825"/>
    </source>
</evidence>
<accession>U2P5K6</accession>
<feature type="domain" description="Subtilase N-terminal" evidence="7">
    <location>
        <begin position="53"/>
        <end position="187"/>
    </location>
</feature>
<dbReference type="AlphaFoldDB" id="U2P5K6"/>
<evidence type="ECO:0000256" key="5">
    <source>
        <dbReference type="PROSITE-ProRule" id="PRU01240"/>
    </source>
</evidence>
<keyword evidence="2 5" id="KW-0645">Protease</keyword>
<evidence type="ECO:0000313" key="9">
    <source>
        <dbReference type="Proteomes" id="UP000016648"/>
    </source>
</evidence>
<dbReference type="InterPro" id="IPR022398">
    <property type="entry name" value="Peptidase_S8_His-AS"/>
</dbReference>
<keyword evidence="4 5" id="KW-0720">Serine protease</keyword>
<feature type="active site" description="Charge relay system" evidence="5">
    <location>
        <position position="230"/>
    </location>
</feature>
<dbReference type="InterPro" id="IPR036852">
    <property type="entry name" value="Peptidase_S8/S53_dom_sf"/>
</dbReference>
<evidence type="ECO:0000256" key="3">
    <source>
        <dbReference type="ARBA" id="ARBA00022801"/>
    </source>
</evidence>
<organism evidence="8 9">
    <name type="scientific">Segatella baroniae F0067</name>
    <dbReference type="NCBI Taxonomy" id="1115809"/>
    <lineage>
        <taxon>Bacteria</taxon>
        <taxon>Pseudomonadati</taxon>
        <taxon>Bacteroidota</taxon>
        <taxon>Bacteroidia</taxon>
        <taxon>Bacteroidales</taxon>
        <taxon>Prevotellaceae</taxon>
        <taxon>Segatella</taxon>
    </lineage>
</organism>
<evidence type="ECO:0000256" key="2">
    <source>
        <dbReference type="ARBA" id="ARBA00022670"/>
    </source>
</evidence>
<keyword evidence="9" id="KW-1185">Reference proteome</keyword>
<dbReference type="Pfam" id="PF16361">
    <property type="entry name" value="Peptidase_S8_N"/>
    <property type="match status" value="1"/>
</dbReference>
<dbReference type="InterPro" id="IPR032304">
    <property type="entry name" value="Peptidase_S8_N"/>
</dbReference>
<dbReference type="InterPro" id="IPR013783">
    <property type="entry name" value="Ig-like_fold"/>
</dbReference>
<dbReference type="EMBL" id="AWEY01000020">
    <property type="protein sequence ID" value="ERK39431.1"/>
    <property type="molecule type" value="Genomic_DNA"/>
</dbReference>
<evidence type="ECO:0000259" key="6">
    <source>
        <dbReference type="Pfam" id="PF00082"/>
    </source>
</evidence>
<sequence>MLLKDEKMKIKMQSGLGWLLIALLSGACSDAFTESKQAIETPAADGYAAQELSVKLHKDIVAQLDGTKRELTIPTGSHRLDEYMRVQGAVRLTRIFPYAGKDEALQQREGLDLWYTMQLSKAPESMTRAVGDAARGDVATFVEPVFAAKLEKVSFQAVDMAPTRDNGGPSCFDDPLYSRQWDFNNRGNIGNYTDEKGNPVVSSIVGADINVEPAWTITTGKREVVVAVVDGGVDTGHPDLQGSFWTNKGEIPGNGLDDDNNGYVDDYYGYNFADDKGVVTPTRHGTHVAGTIAARNNNGRGVCGIAGGDGTADSGTRIMCCQIFKDNPNYDPTDPESTETIGTGNRNLDAAAIVYGANNGAVISQNSWGYGAGSKATPQVVKEAIAYFNKYAGGDKTEKPVMQGGLVIFAAGNDGLRLPTYPAADDDVVSVAAFNPDFQASWYTNYGETVDLAAPGGSQPVKEKYPRENGLPTSAVLSTVPPNAEGKNGYAYMQGTSMACPHVSGIAALVVSKYGGAAFTAAELRRRLLAGVKQMNYNEYVSANHFDGMGLGYVDAMEALADYDMTVEPVAPQFLPEKSKSGYNSVTIAWKSANKGSDGSLQNYILYMSEQPITQANCGQATRHLINANYAKADEVFERTNMRMAANTTCYFAIQAVARNGKTSSLVILQNGVTTLYNEAPTIAVSMDGNRLTLAGRDKADVVFTITDKENHKCSYQFRDAGSVGITTQDNKVMLHVEATNYIPGIYPLTLTVKDEYGASSSFTLFIEIVADKTPTLKAGFETLNIKRGQHKTVALKDWIVDEKPDGLVYETKHDGSVEVKVADGEMTITGKRFGESTIELSATDVHGQTGVFSIPVFVYEKEGIYAVYPTIATTTLYIKVGEEVEGDAEVVVRSMAGKEVLRKRFSVAALDRQKRTLLMDVSGIARGSYVVSLVNRGVVYQDKFVKK</sequence>
<dbReference type="PROSITE" id="PS51257">
    <property type="entry name" value="PROKAR_LIPOPROTEIN"/>
    <property type="match status" value="1"/>
</dbReference>
<name>U2P5K6_9BACT</name>
<dbReference type="InterPro" id="IPR000209">
    <property type="entry name" value="Peptidase_S8/S53_dom"/>
</dbReference>
<feature type="domain" description="Peptidase S8/S53" evidence="6">
    <location>
        <begin position="222"/>
        <end position="532"/>
    </location>
</feature>
<feature type="active site" description="Charge relay system" evidence="5">
    <location>
        <position position="284"/>
    </location>
</feature>
<gene>
    <name evidence="8" type="ORF">HMPREF9135_1695</name>
</gene>
<evidence type="ECO:0000313" key="8">
    <source>
        <dbReference type="EMBL" id="ERK39431.1"/>
    </source>
</evidence>
<dbReference type="PRINTS" id="PR00723">
    <property type="entry name" value="SUBTILISIN"/>
</dbReference>
<keyword evidence="3 5" id="KW-0378">Hydrolase</keyword>
<dbReference type="InterPro" id="IPR023828">
    <property type="entry name" value="Peptidase_S8_Ser-AS"/>
</dbReference>
<dbReference type="Proteomes" id="UP000016648">
    <property type="component" value="Unassembled WGS sequence"/>
</dbReference>
<dbReference type="GO" id="GO:0006508">
    <property type="term" value="P:proteolysis"/>
    <property type="evidence" value="ECO:0007669"/>
    <property type="project" value="UniProtKB-KW"/>
</dbReference>
<dbReference type="Gene3D" id="2.60.40.10">
    <property type="entry name" value="Immunoglobulins"/>
    <property type="match status" value="1"/>
</dbReference>
<dbReference type="PROSITE" id="PS00137">
    <property type="entry name" value="SUBTILASE_HIS"/>
    <property type="match status" value="1"/>
</dbReference>
<protein>
    <submittedName>
        <fullName evidence="8">Peptidase, S8/S53 family</fullName>
        <ecNumber evidence="8">3.4.21.-</ecNumber>
    </submittedName>
</protein>
<reference evidence="8 9" key="1">
    <citation type="submission" date="2013-08" db="EMBL/GenBank/DDBJ databases">
        <authorList>
            <person name="Durkin A.S."/>
            <person name="Haft D.R."/>
            <person name="McCorrison J."/>
            <person name="Torralba M."/>
            <person name="Gillis M."/>
            <person name="Haft D.H."/>
            <person name="Methe B."/>
            <person name="Sutton G."/>
            <person name="Nelson K.E."/>
        </authorList>
    </citation>
    <scope>NUCLEOTIDE SEQUENCE [LARGE SCALE GENOMIC DNA]</scope>
    <source>
        <strain evidence="8 9">F0067</strain>
    </source>
</reference>